<keyword evidence="3" id="KW-1185">Reference proteome</keyword>
<feature type="compositionally biased region" description="Basic and acidic residues" evidence="1">
    <location>
        <begin position="8"/>
        <end position="26"/>
    </location>
</feature>
<organism evidence="2 3">
    <name type="scientific">Cylindrodendrum hubeiense</name>
    <dbReference type="NCBI Taxonomy" id="595255"/>
    <lineage>
        <taxon>Eukaryota</taxon>
        <taxon>Fungi</taxon>
        <taxon>Dikarya</taxon>
        <taxon>Ascomycota</taxon>
        <taxon>Pezizomycotina</taxon>
        <taxon>Sordariomycetes</taxon>
        <taxon>Hypocreomycetidae</taxon>
        <taxon>Hypocreales</taxon>
        <taxon>Nectriaceae</taxon>
        <taxon>Cylindrodendrum</taxon>
    </lineage>
</organism>
<dbReference type="Proteomes" id="UP000722485">
    <property type="component" value="Unassembled WGS sequence"/>
</dbReference>
<accession>A0A9P5LAG9</accession>
<evidence type="ECO:0000313" key="2">
    <source>
        <dbReference type="EMBL" id="KAF7542883.1"/>
    </source>
</evidence>
<protein>
    <submittedName>
        <fullName evidence="2">Uncharacterized protein</fullName>
    </submittedName>
</protein>
<evidence type="ECO:0000313" key="3">
    <source>
        <dbReference type="Proteomes" id="UP000722485"/>
    </source>
</evidence>
<feature type="region of interest" description="Disordered" evidence="1">
    <location>
        <begin position="1"/>
        <end position="39"/>
    </location>
</feature>
<proteinExistence type="predicted"/>
<gene>
    <name evidence="2" type="ORF">G7Z17_g11204</name>
</gene>
<sequence>MYLEQNGDEAKPGSRDEIAHTGEGKGVEGSVESGDDGEGHCWWRSVARRDAALGEGLGMAWGWTGEGADVDADVGKADVGKADAGKAYVRWRVAYAVTVTGFKLLGVTRAGGA</sequence>
<dbReference type="EMBL" id="JAANBB010000407">
    <property type="protein sequence ID" value="KAF7542883.1"/>
    <property type="molecule type" value="Genomic_DNA"/>
</dbReference>
<evidence type="ECO:0000256" key="1">
    <source>
        <dbReference type="SAM" id="MobiDB-lite"/>
    </source>
</evidence>
<reference evidence="2" key="1">
    <citation type="submission" date="2020-03" db="EMBL/GenBank/DDBJ databases">
        <title>Draft Genome Sequence of Cylindrodendrum hubeiense.</title>
        <authorList>
            <person name="Buettner E."/>
            <person name="Kellner H."/>
        </authorList>
    </citation>
    <scope>NUCLEOTIDE SEQUENCE</scope>
    <source>
        <strain evidence="2">IHI 201604</strain>
    </source>
</reference>
<name>A0A9P5LAG9_9HYPO</name>
<dbReference type="AlphaFoldDB" id="A0A9P5LAG9"/>
<comment type="caution">
    <text evidence="2">The sequence shown here is derived from an EMBL/GenBank/DDBJ whole genome shotgun (WGS) entry which is preliminary data.</text>
</comment>